<evidence type="ECO:0000256" key="2">
    <source>
        <dbReference type="ARBA" id="ARBA00023172"/>
    </source>
</evidence>
<dbReference type="SUPFAM" id="SSF56349">
    <property type="entry name" value="DNA breaking-rejoining enzymes"/>
    <property type="match status" value="1"/>
</dbReference>
<dbReference type="Gene3D" id="1.10.443.10">
    <property type="entry name" value="Intergrase catalytic core"/>
    <property type="match status" value="1"/>
</dbReference>
<dbReference type="PROSITE" id="PS51898">
    <property type="entry name" value="TYR_RECOMBINASE"/>
    <property type="match status" value="1"/>
</dbReference>
<dbReference type="InterPro" id="IPR011010">
    <property type="entry name" value="DNA_brk_join_enz"/>
</dbReference>
<dbReference type="EMBL" id="JBHLTM010000009">
    <property type="protein sequence ID" value="MFC0683414.1"/>
    <property type="molecule type" value="Genomic_DNA"/>
</dbReference>
<comment type="caution">
    <text evidence="4">The sequence shown here is derived from an EMBL/GenBank/DDBJ whole genome shotgun (WGS) entry which is preliminary data.</text>
</comment>
<evidence type="ECO:0000259" key="3">
    <source>
        <dbReference type="PROSITE" id="PS51898"/>
    </source>
</evidence>
<evidence type="ECO:0000313" key="5">
    <source>
        <dbReference type="Proteomes" id="UP001589858"/>
    </source>
</evidence>
<sequence length="179" mass="19621">MKAVIHSEAERALILERIKGHNPEKAKALLQLSWATGLRCAEIAGLLVTDIVYSDNPKLVVRASISKTGEAREIPLSETALQAIIILAETRLSGHLVLGRQDKPYTPHSLSERFKKLYQSAGIKGSTYSGRRGLATRLVDQGAPLPVVQRILGHKNLTSTMHYIGVTDSMVSKWMQKAA</sequence>
<dbReference type="PANTHER" id="PTHR30349">
    <property type="entry name" value="PHAGE INTEGRASE-RELATED"/>
    <property type="match status" value="1"/>
</dbReference>
<dbReference type="InterPro" id="IPR002104">
    <property type="entry name" value="Integrase_catalytic"/>
</dbReference>
<keyword evidence="5" id="KW-1185">Reference proteome</keyword>
<dbReference type="InterPro" id="IPR050090">
    <property type="entry name" value="Tyrosine_recombinase_XerCD"/>
</dbReference>
<organism evidence="4 5">
    <name type="scientific">Novosphingobium clariflavum</name>
    <dbReference type="NCBI Taxonomy" id="2029884"/>
    <lineage>
        <taxon>Bacteria</taxon>
        <taxon>Pseudomonadati</taxon>
        <taxon>Pseudomonadota</taxon>
        <taxon>Alphaproteobacteria</taxon>
        <taxon>Sphingomonadales</taxon>
        <taxon>Sphingomonadaceae</taxon>
        <taxon>Novosphingobium</taxon>
    </lineage>
</organism>
<dbReference type="Proteomes" id="UP001589858">
    <property type="component" value="Unassembled WGS sequence"/>
</dbReference>
<keyword evidence="2" id="KW-0233">DNA recombination</keyword>
<evidence type="ECO:0000256" key="1">
    <source>
        <dbReference type="ARBA" id="ARBA00022908"/>
    </source>
</evidence>
<proteinExistence type="predicted"/>
<keyword evidence="1" id="KW-0229">DNA integration</keyword>
<protein>
    <submittedName>
        <fullName evidence="4">Tyrosine-type recombinase/integrase</fullName>
    </submittedName>
</protein>
<dbReference type="Pfam" id="PF00589">
    <property type="entry name" value="Phage_integrase"/>
    <property type="match status" value="1"/>
</dbReference>
<dbReference type="RefSeq" id="WP_267220280.1">
    <property type="nucleotide sequence ID" value="NZ_JAPCWC010000007.1"/>
</dbReference>
<dbReference type="InterPro" id="IPR013762">
    <property type="entry name" value="Integrase-like_cat_sf"/>
</dbReference>
<name>A0ABV6S2E9_9SPHN</name>
<dbReference type="CDD" id="cd00796">
    <property type="entry name" value="INT_Rci_Hp1_C"/>
    <property type="match status" value="1"/>
</dbReference>
<accession>A0ABV6S2E9</accession>
<gene>
    <name evidence="4" type="ORF">ACFFF8_02270</name>
</gene>
<evidence type="ECO:0000313" key="4">
    <source>
        <dbReference type="EMBL" id="MFC0683414.1"/>
    </source>
</evidence>
<reference evidence="4 5" key="1">
    <citation type="submission" date="2024-09" db="EMBL/GenBank/DDBJ databases">
        <authorList>
            <person name="Sun Q."/>
            <person name="Mori K."/>
        </authorList>
    </citation>
    <scope>NUCLEOTIDE SEQUENCE [LARGE SCALE GENOMIC DNA]</scope>
    <source>
        <strain evidence="4 5">CICC 11035S</strain>
    </source>
</reference>
<feature type="domain" description="Tyr recombinase" evidence="3">
    <location>
        <begin position="1"/>
        <end position="176"/>
    </location>
</feature>